<protein>
    <recommendedName>
        <fullName evidence="4">Leucine-binding protein domain-containing protein</fullName>
    </recommendedName>
</protein>
<feature type="compositionally biased region" description="Low complexity" evidence="3">
    <location>
        <begin position="1"/>
        <end position="13"/>
    </location>
</feature>
<evidence type="ECO:0000256" key="2">
    <source>
        <dbReference type="ARBA" id="ARBA00022729"/>
    </source>
</evidence>
<proteinExistence type="inferred from homology"/>
<keyword evidence="2" id="KW-0732">Signal</keyword>
<dbReference type="Gene3D" id="3.40.50.2300">
    <property type="match status" value="2"/>
</dbReference>
<evidence type="ECO:0000256" key="1">
    <source>
        <dbReference type="ARBA" id="ARBA00010062"/>
    </source>
</evidence>
<dbReference type="SUPFAM" id="SSF53822">
    <property type="entry name" value="Periplasmic binding protein-like I"/>
    <property type="match status" value="1"/>
</dbReference>
<accession>A0A5C4VNC5</accession>
<name>A0A5C4VNC5_9ACTN</name>
<keyword evidence="6" id="KW-1185">Reference proteome</keyword>
<evidence type="ECO:0000259" key="4">
    <source>
        <dbReference type="Pfam" id="PF13458"/>
    </source>
</evidence>
<feature type="domain" description="Leucine-binding protein" evidence="4">
    <location>
        <begin position="104"/>
        <end position="396"/>
    </location>
</feature>
<comment type="similarity">
    <text evidence="1">Belongs to the leucine-binding protein family.</text>
</comment>
<comment type="caution">
    <text evidence="5">The sequence shown here is derived from an EMBL/GenBank/DDBJ whole genome shotgun (WGS) entry which is preliminary data.</text>
</comment>
<dbReference type="Pfam" id="PF13458">
    <property type="entry name" value="Peripla_BP_6"/>
    <property type="match status" value="1"/>
</dbReference>
<dbReference type="PANTHER" id="PTHR30483">
    <property type="entry name" value="LEUCINE-SPECIFIC-BINDING PROTEIN"/>
    <property type="match status" value="1"/>
</dbReference>
<gene>
    <name evidence="5" type="ORF">FHP29_16100</name>
</gene>
<dbReference type="EMBL" id="VDMP01000026">
    <property type="protein sequence ID" value="TNM37362.1"/>
    <property type="molecule type" value="Genomic_DNA"/>
</dbReference>
<organism evidence="5 6">
    <name type="scientific">Nocardioides albidus</name>
    <dbReference type="NCBI Taxonomy" id="1517589"/>
    <lineage>
        <taxon>Bacteria</taxon>
        <taxon>Bacillati</taxon>
        <taxon>Actinomycetota</taxon>
        <taxon>Actinomycetes</taxon>
        <taxon>Propionibacteriales</taxon>
        <taxon>Nocardioidaceae</taxon>
        <taxon>Nocardioides</taxon>
    </lineage>
</organism>
<dbReference type="PANTHER" id="PTHR30483:SF6">
    <property type="entry name" value="PERIPLASMIC BINDING PROTEIN OF ABC TRANSPORTER FOR NATURAL AMINO ACIDS"/>
    <property type="match status" value="1"/>
</dbReference>
<feature type="region of interest" description="Disordered" evidence="3">
    <location>
        <begin position="1"/>
        <end position="32"/>
    </location>
</feature>
<dbReference type="AlphaFoldDB" id="A0A5C4VNC5"/>
<dbReference type="InterPro" id="IPR051010">
    <property type="entry name" value="BCAA_transport"/>
</dbReference>
<evidence type="ECO:0000256" key="3">
    <source>
        <dbReference type="SAM" id="MobiDB-lite"/>
    </source>
</evidence>
<evidence type="ECO:0000313" key="6">
    <source>
        <dbReference type="Proteomes" id="UP000313231"/>
    </source>
</evidence>
<dbReference type="InterPro" id="IPR028082">
    <property type="entry name" value="Peripla_BP_I"/>
</dbReference>
<evidence type="ECO:0000313" key="5">
    <source>
        <dbReference type="EMBL" id="TNM37362.1"/>
    </source>
</evidence>
<reference evidence="5 6" key="1">
    <citation type="journal article" date="2016" name="Int. J. Syst. Evol. Microbiol.">
        <title>Nocardioides albidus sp. nov., an actinobacterium isolated from garden soil.</title>
        <authorList>
            <person name="Singh H."/>
            <person name="Du J."/>
            <person name="Trinh H."/>
            <person name="Won K."/>
            <person name="Yang J.E."/>
            <person name="Yin C."/>
            <person name="Kook M."/>
            <person name="Yi T.H."/>
        </authorList>
    </citation>
    <scope>NUCLEOTIDE SEQUENCE [LARGE SCALE GENOMIC DNA]</scope>
    <source>
        <strain evidence="5 6">CCTCC AB 2015297</strain>
    </source>
</reference>
<sequence length="449" mass="46552">MTGTTRGRPARFPGGAGTCRTQWDRSAGADRRGPTFRAMTKITRCRLGGLATTSVLILTLTACGGGDDGKDDFTKPKQNADVTFSGDPIKVMTFTPYDTDTINFKAALDVAEGARVAINNDGGINGHELQVVPCNEGADPNKAAACARKAVDEGVSAVVGGFSANGDTILPILEKAGIPWIAPPVISAAELTSKFSYPIVPGVIAQAGLAARAAQDDCDTIASVQYDLPSADSVKKLADLGLASEGHGPAKILRVPPTTTDFSSVAQEVSEYDCAVMSLPSGPLVGVATAGASLGSKTKFYAFPGTLTDSAISQAAGTLDTAVTLSPFPPASDGVWDDAKKAVGPMTDEENGGWSYMSYQSTWVGYQLLESVLKDSDDVTAAGVKAAFDAASDVDAKGFVPALDFTQEFPAPNLNRVFDRQVVFLGIEDGELTQDGDYVDLSGSLTPAS</sequence>
<dbReference type="InterPro" id="IPR028081">
    <property type="entry name" value="Leu-bd"/>
</dbReference>
<dbReference type="Proteomes" id="UP000313231">
    <property type="component" value="Unassembled WGS sequence"/>
</dbReference>